<dbReference type="SMART" id="SM01126">
    <property type="entry name" value="DDE_Tnp_IS1595"/>
    <property type="match status" value="1"/>
</dbReference>
<proteinExistence type="predicted"/>
<feature type="domain" description="ISXO2-like transposase" evidence="1">
    <location>
        <begin position="47"/>
        <end position="172"/>
    </location>
</feature>
<dbReference type="PANTHER" id="PTHR47163:SF2">
    <property type="entry name" value="SI:DKEY-17M8.2"/>
    <property type="match status" value="1"/>
</dbReference>
<organism evidence="2 3">
    <name type="scientific">Romanomermis culicivorax</name>
    <name type="common">Nematode worm</name>
    <dbReference type="NCBI Taxonomy" id="13658"/>
    <lineage>
        <taxon>Eukaryota</taxon>
        <taxon>Metazoa</taxon>
        <taxon>Ecdysozoa</taxon>
        <taxon>Nematoda</taxon>
        <taxon>Enoplea</taxon>
        <taxon>Dorylaimia</taxon>
        <taxon>Mermithida</taxon>
        <taxon>Mermithoidea</taxon>
        <taxon>Mermithidae</taxon>
        <taxon>Romanomermis</taxon>
    </lineage>
</organism>
<dbReference type="Proteomes" id="UP000887565">
    <property type="component" value="Unplaced"/>
</dbReference>
<name>A0A915KWQ7_ROMCU</name>
<evidence type="ECO:0000313" key="3">
    <source>
        <dbReference type="WBParaSite" id="nRc.2.0.1.t42594-RA"/>
    </source>
</evidence>
<dbReference type="InterPro" id="IPR024445">
    <property type="entry name" value="Tnp_ISXO2-like"/>
</dbReference>
<protein>
    <submittedName>
        <fullName evidence="3">ISXO2-like transposase domain-containing protein</fullName>
    </submittedName>
</protein>
<accession>A0A915KWQ7</accession>
<dbReference type="AlphaFoldDB" id="A0A915KWQ7"/>
<reference evidence="3" key="1">
    <citation type="submission" date="2022-11" db="UniProtKB">
        <authorList>
            <consortium name="WormBaseParasite"/>
        </authorList>
    </citation>
    <scope>IDENTIFICATION</scope>
</reference>
<evidence type="ECO:0000313" key="2">
    <source>
        <dbReference type="Proteomes" id="UP000887565"/>
    </source>
</evidence>
<dbReference type="Pfam" id="PF12762">
    <property type="entry name" value="DDE_Tnp_IS1595"/>
    <property type="match status" value="1"/>
</dbReference>
<dbReference type="InterPro" id="IPR053164">
    <property type="entry name" value="IS1016-like_transposase"/>
</dbReference>
<dbReference type="PANTHER" id="PTHR47163">
    <property type="entry name" value="DDE_TNP_IS1595 DOMAIN-CONTAINING PROTEIN"/>
    <property type="match status" value="1"/>
</dbReference>
<evidence type="ECO:0000259" key="1">
    <source>
        <dbReference type="SMART" id="SM01126"/>
    </source>
</evidence>
<keyword evidence="2" id="KW-1185">Reference proteome</keyword>
<sequence>MVGKIVAFLAHRLIKKQVHYNMVLERDICSKALLNPLKFSNDVFIEQNESEVEIDESFFGKKAKNDKGTSKQTVLVFGIVERNDRRRVLRIVPTNSKDILMPIIQEHISTDVTIYDDGLASYTHLEKYGYKHEVVFHNKEFVTDQGVHTNTIEESDGGVAAAILATVSSRWNFVSGSNLPFFLFGSLIRLWLFGRSVDEASFGSPVKKQRSIMSSTMLIAIAGCCLFKCRLVSPRKQLLYEQ</sequence>
<dbReference type="WBParaSite" id="nRc.2.0.1.t42594-RA">
    <property type="protein sequence ID" value="nRc.2.0.1.t42594-RA"/>
    <property type="gene ID" value="nRc.2.0.1.g42594"/>
</dbReference>